<reference evidence="1 2" key="1">
    <citation type="submission" date="2023-11" db="EMBL/GenBank/DDBJ databases">
        <title>Coraliomargarita sp. nov., isolated from marine algae.</title>
        <authorList>
            <person name="Lee J.K."/>
            <person name="Baek J.H."/>
            <person name="Kim J.M."/>
            <person name="Choi D.G."/>
            <person name="Jeon C.O."/>
        </authorList>
    </citation>
    <scope>NUCLEOTIDE SEQUENCE [LARGE SCALE GENOMIC DNA]</scope>
    <source>
        <strain evidence="1 2">J2-16</strain>
    </source>
</reference>
<dbReference type="RefSeq" id="WP_319834919.1">
    <property type="nucleotide sequence ID" value="NZ_CP138858.1"/>
</dbReference>
<sequence length="69" mass="8112">MAAEQLERFSKIELYSEKADKISASVADRQSRFERVMSRCRKSKSLRDSATFKRKIIGQYLSLKDPRNR</sequence>
<protein>
    <recommendedName>
        <fullName evidence="3">30S ribosomal protein S21</fullName>
    </recommendedName>
</protein>
<dbReference type="EMBL" id="CP138858">
    <property type="protein sequence ID" value="WPJ98114.1"/>
    <property type="molecule type" value="Genomic_DNA"/>
</dbReference>
<gene>
    <name evidence="1" type="ORF">SH580_10425</name>
</gene>
<proteinExistence type="predicted"/>
<keyword evidence="2" id="KW-1185">Reference proteome</keyword>
<name>A0ABZ0RPE8_9BACT</name>
<evidence type="ECO:0000313" key="2">
    <source>
        <dbReference type="Proteomes" id="UP001324993"/>
    </source>
</evidence>
<organism evidence="1 2">
    <name type="scientific">Coraliomargarita algicola</name>
    <dbReference type="NCBI Taxonomy" id="3092156"/>
    <lineage>
        <taxon>Bacteria</taxon>
        <taxon>Pseudomonadati</taxon>
        <taxon>Verrucomicrobiota</taxon>
        <taxon>Opitutia</taxon>
        <taxon>Puniceicoccales</taxon>
        <taxon>Coraliomargaritaceae</taxon>
        <taxon>Coraliomargarita</taxon>
    </lineage>
</organism>
<evidence type="ECO:0000313" key="1">
    <source>
        <dbReference type="EMBL" id="WPJ98114.1"/>
    </source>
</evidence>
<evidence type="ECO:0008006" key="3">
    <source>
        <dbReference type="Google" id="ProtNLM"/>
    </source>
</evidence>
<accession>A0ABZ0RPE8</accession>
<dbReference type="Proteomes" id="UP001324993">
    <property type="component" value="Chromosome"/>
</dbReference>